<keyword evidence="7 15" id="KW-0479">Metal-binding</keyword>
<dbReference type="OrthoDB" id="409122at2759"/>
<evidence type="ECO:0000313" key="18">
    <source>
        <dbReference type="EMBL" id="CAF9905447.1"/>
    </source>
</evidence>
<keyword evidence="5" id="KW-0964">Secreted</keyword>
<name>A0A8H3EK11_9LECA</name>
<dbReference type="EC" id="3.4.14.10" evidence="4"/>
<dbReference type="GO" id="GO:0008240">
    <property type="term" value="F:tripeptidyl-peptidase activity"/>
    <property type="evidence" value="ECO:0007669"/>
    <property type="project" value="UniProtKB-EC"/>
</dbReference>
<comment type="function">
    <text evidence="2">Secreted tripeptidyl-peptidase which degrades proteins at acidic pHs and is involved in virulence.</text>
</comment>
<feature type="binding site" evidence="15">
    <location>
        <position position="585"/>
    </location>
    <ligand>
        <name>Ca(2+)</name>
        <dbReference type="ChEBI" id="CHEBI:29108"/>
    </ligand>
</feature>
<keyword evidence="12" id="KW-0843">Virulence</keyword>
<dbReference type="PROSITE" id="PS51695">
    <property type="entry name" value="SEDOLISIN"/>
    <property type="match status" value="1"/>
</dbReference>
<evidence type="ECO:0000256" key="10">
    <source>
        <dbReference type="ARBA" id="ARBA00022825"/>
    </source>
</evidence>
<gene>
    <name evidence="18" type="ORF">GOMPHAMPRED_003186</name>
</gene>
<dbReference type="GO" id="GO:0004252">
    <property type="term" value="F:serine-type endopeptidase activity"/>
    <property type="evidence" value="ECO:0007669"/>
    <property type="project" value="UniProtKB-UniRule"/>
</dbReference>
<dbReference type="SMART" id="SM00944">
    <property type="entry name" value="Pro-kuma_activ"/>
    <property type="match status" value="1"/>
</dbReference>
<feature type="binding site" evidence="15">
    <location>
        <position position="550"/>
    </location>
    <ligand>
        <name>Ca(2+)</name>
        <dbReference type="ChEBI" id="CHEBI:29108"/>
    </ligand>
</feature>
<feature type="chain" id="PRO_5034441656" description="tripeptidyl-peptidase II" evidence="16">
    <location>
        <begin position="21"/>
        <end position="612"/>
    </location>
</feature>
<evidence type="ECO:0000256" key="3">
    <source>
        <dbReference type="ARBA" id="ARBA00004239"/>
    </source>
</evidence>
<evidence type="ECO:0000256" key="9">
    <source>
        <dbReference type="ARBA" id="ARBA00022801"/>
    </source>
</evidence>
<dbReference type="EMBL" id="CAJPDQ010000002">
    <property type="protein sequence ID" value="CAF9905447.1"/>
    <property type="molecule type" value="Genomic_DNA"/>
</dbReference>
<dbReference type="GO" id="GO:0005576">
    <property type="term" value="C:extracellular region"/>
    <property type="evidence" value="ECO:0007669"/>
    <property type="project" value="UniProtKB-SubCell"/>
</dbReference>
<proteinExistence type="predicted"/>
<comment type="cofactor">
    <cofactor evidence="15">
        <name>Ca(2+)</name>
        <dbReference type="ChEBI" id="CHEBI:29108"/>
    </cofactor>
    <text evidence="15">Binds 1 Ca(2+) ion per subunit.</text>
</comment>
<feature type="active site" description="Charge relay system" evidence="15">
    <location>
        <position position="506"/>
    </location>
</feature>
<evidence type="ECO:0000256" key="13">
    <source>
        <dbReference type="ARBA" id="ARBA00023145"/>
    </source>
</evidence>
<evidence type="ECO:0000256" key="11">
    <source>
        <dbReference type="ARBA" id="ARBA00022837"/>
    </source>
</evidence>
<dbReference type="FunFam" id="3.40.50.200:FF:000015">
    <property type="entry name" value="Tripeptidyl peptidase A"/>
    <property type="match status" value="1"/>
</dbReference>
<evidence type="ECO:0000256" key="8">
    <source>
        <dbReference type="ARBA" id="ARBA00022729"/>
    </source>
</evidence>
<evidence type="ECO:0000256" key="6">
    <source>
        <dbReference type="ARBA" id="ARBA00022670"/>
    </source>
</evidence>
<evidence type="ECO:0000256" key="12">
    <source>
        <dbReference type="ARBA" id="ARBA00023026"/>
    </source>
</evidence>
<dbReference type="InterPro" id="IPR036852">
    <property type="entry name" value="Peptidase_S8/S53_dom_sf"/>
</dbReference>
<dbReference type="Proteomes" id="UP000664169">
    <property type="component" value="Unassembled WGS sequence"/>
</dbReference>
<protein>
    <recommendedName>
        <fullName evidence="4">tripeptidyl-peptidase II</fullName>
        <ecNumber evidence="4">3.4.14.10</ecNumber>
    </recommendedName>
</protein>
<keyword evidence="8 16" id="KW-0732">Signal</keyword>
<feature type="active site" description="Charge relay system" evidence="15">
    <location>
        <position position="284"/>
    </location>
</feature>
<dbReference type="Pfam" id="PF09286">
    <property type="entry name" value="Pro-kuma_activ"/>
    <property type="match status" value="1"/>
</dbReference>
<dbReference type="PANTHER" id="PTHR14218:SF34">
    <property type="entry name" value="TRIPEPTIDYL-PEPTIDASE SED4"/>
    <property type="match status" value="1"/>
</dbReference>
<evidence type="ECO:0000256" key="16">
    <source>
        <dbReference type="SAM" id="SignalP"/>
    </source>
</evidence>
<keyword evidence="13" id="KW-0865">Zymogen</keyword>
<dbReference type="Gene3D" id="3.40.50.200">
    <property type="entry name" value="Peptidase S8/S53 domain"/>
    <property type="match status" value="1"/>
</dbReference>
<evidence type="ECO:0000256" key="2">
    <source>
        <dbReference type="ARBA" id="ARBA00002451"/>
    </source>
</evidence>
<evidence type="ECO:0000256" key="14">
    <source>
        <dbReference type="ARBA" id="ARBA00023180"/>
    </source>
</evidence>
<dbReference type="SUPFAM" id="SSF54897">
    <property type="entry name" value="Protease propeptides/inhibitors"/>
    <property type="match status" value="1"/>
</dbReference>
<evidence type="ECO:0000256" key="15">
    <source>
        <dbReference type="PROSITE-ProRule" id="PRU01032"/>
    </source>
</evidence>
<dbReference type="AlphaFoldDB" id="A0A8H3EK11"/>
<sequence length="612" mass="65896">MKTVLLVVLLAALADHVVHGEVIKSIFQEVPRGWKQVSATSDSQSITLTIALRQQNLHTFYTKLQEISDPLHSTYGKWMEKHHVDSILQPSSAANQAVSAWLLQNGVQDIHKDDDDFHIRFTTNIGTANKLLKSKYHNFERQGVMKVRTLAYSVPDELDQHIDVIWPTTYLSRSHPTSVKFPSGTSKQLSASKLTEAAILADCFSGLTLDCVRNYYGIHYTPAGGSGSRVGFASFLNASAQESDFALYEEANRLPLRNFSTQSINAGVDRQEANYPDTYEANLDSQNLGGLSSPLPLTELIAGGVGPLIPNVDEPDGQDSNEPWLDYINALLSQPNENLPQVISHSYGDEEVTVPLDYANRVCNGFAQLGARGITILVSSGDIGVGASCKTATNATRFNAMFPADCPYVTSVGGTATQNTDLALSFANEGAWTGSSGGFSDFFSRPWYQSSVVQTYLNRYAGNKTTAYAPYVNFNGRASPDVSVLAGLPGYIIYDQGQQSLGGGTSASVPIWAAIVGLLNSVRLELGFSSMGFINPFLYSQQASYGLRDITQGASLGCNGVNQQYGQPLTDGAIVPDAAWNATIGWDPSTGLGVPKSFDNLLLAALLAGIGL</sequence>
<feature type="binding site" evidence="15">
    <location>
        <position position="549"/>
    </location>
    <ligand>
        <name>Ca(2+)</name>
        <dbReference type="ChEBI" id="CHEBI:29108"/>
    </ligand>
</feature>
<evidence type="ECO:0000256" key="4">
    <source>
        <dbReference type="ARBA" id="ARBA00012462"/>
    </source>
</evidence>
<dbReference type="GO" id="GO:0006508">
    <property type="term" value="P:proteolysis"/>
    <property type="evidence" value="ECO:0007669"/>
    <property type="project" value="UniProtKB-KW"/>
</dbReference>
<comment type="caution">
    <text evidence="18">The sequence shown here is derived from an EMBL/GenBank/DDBJ whole genome shotgun (WGS) entry which is preliminary data.</text>
</comment>
<comment type="catalytic activity">
    <reaction evidence="1">
        <text>Release of an N-terminal tripeptide from a polypeptide.</text>
        <dbReference type="EC" id="3.4.14.10"/>
    </reaction>
</comment>
<evidence type="ECO:0000256" key="1">
    <source>
        <dbReference type="ARBA" id="ARBA00001910"/>
    </source>
</evidence>
<evidence type="ECO:0000256" key="5">
    <source>
        <dbReference type="ARBA" id="ARBA00022525"/>
    </source>
</evidence>
<keyword evidence="19" id="KW-1185">Reference proteome</keyword>
<keyword evidence="6 15" id="KW-0645">Protease</keyword>
<keyword evidence="9 15" id="KW-0378">Hydrolase</keyword>
<accession>A0A8H3EK11</accession>
<dbReference type="SUPFAM" id="SSF52743">
    <property type="entry name" value="Subtilisin-like"/>
    <property type="match status" value="1"/>
</dbReference>
<dbReference type="InterPro" id="IPR030400">
    <property type="entry name" value="Sedolisin_dom"/>
</dbReference>
<dbReference type="PANTHER" id="PTHR14218">
    <property type="entry name" value="PROTEASE S8 TRIPEPTIDYL PEPTIDASE I CLN2"/>
    <property type="match status" value="1"/>
</dbReference>
<keyword evidence="10 15" id="KW-0720">Serine protease</keyword>
<evidence type="ECO:0000256" key="7">
    <source>
        <dbReference type="ARBA" id="ARBA00022723"/>
    </source>
</evidence>
<reference evidence="18" key="1">
    <citation type="submission" date="2021-03" db="EMBL/GenBank/DDBJ databases">
        <authorList>
            <person name="Tagirdzhanova G."/>
        </authorList>
    </citation>
    <scope>NUCLEOTIDE SEQUENCE</scope>
</reference>
<dbReference type="InterPro" id="IPR015366">
    <property type="entry name" value="S53_propep"/>
</dbReference>
<dbReference type="InterPro" id="IPR050819">
    <property type="entry name" value="Tripeptidyl-peptidase_I"/>
</dbReference>
<feature type="signal peptide" evidence="16">
    <location>
        <begin position="1"/>
        <end position="20"/>
    </location>
</feature>
<feature type="domain" description="Peptidase S53" evidence="17">
    <location>
        <begin position="206"/>
        <end position="607"/>
    </location>
</feature>
<dbReference type="CDD" id="cd11377">
    <property type="entry name" value="Pro-peptidase_S53"/>
    <property type="match status" value="1"/>
</dbReference>
<feature type="binding site" evidence="15">
    <location>
        <position position="587"/>
    </location>
    <ligand>
        <name>Ca(2+)</name>
        <dbReference type="ChEBI" id="CHEBI:29108"/>
    </ligand>
</feature>
<keyword evidence="11 15" id="KW-0106">Calcium</keyword>
<dbReference type="CDD" id="cd04056">
    <property type="entry name" value="Peptidases_S53"/>
    <property type="match status" value="1"/>
</dbReference>
<evidence type="ECO:0000313" key="19">
    <source>
        <dbReference type="Proteomes" id="UP000664169"/>
    </source>
</evidence>
<organism evidence="18 19">
    <name type="scientific">Gomphillus americanus</name>
    <dbReference type="NCBI Taxonomy" id="1940652"/>
    <lineage>
        <taxon>Eukaryota</taxon>
        <taxon>Fungi</taxon>
        <taxon>Dikarya</taxon>
        <taxon>Ascomycota</taxon>
        <taxon>Pezizomycotina</taxon>
        <taxon>Lecanoromycetes</taxon>
        <taxon>OSLEUM clade</taxon>
        <taxon>Ostropomycetidae</taxon>
        <taxon>Ostropales</taxon>
        <taxon>Graphidaceae</taxon>
        <taxon>Gomphilloideae</taxon>
        <taxon>Gomphillus</taxon>
    </lineage>
</organism>
<comment type="subcellular location">
    <subcellularLocation>
        <location evidence="3">Secreted</location>
        <location evidence="3">Extracellular space</location>
    </subcellularLocation>
</comment>
<dbReference type="GO" id="GO:0046872">
    <property type="term" value="F:metal ion binding"/>
    <property type="evidence" value="ECO:0007669"/>
    <property type="project" value="UniProtKB-UniRule"/>
</dbReference>
<evidence type="ECO:0000259" key="17">
    <source>
        <dbReference type="PROSITE" id="PS51695"/>
    </source>
</evidence>
<keyword evidence="14" id="KW-0325">Glycoprotein</keyword>
<feature type="active site" description="Charge relay system" evidence="15">
    <location>
        <position position="280"/>
    </location>
</feature>